<dbReference type="GO" id="GO:0016491">
    <property type="term" value="F:oxidoreductase activity"/>
    <property type="evidence" value="ECO:0007669"/>
    <property type="project" value="UniProtKB-KW"/>
</dbReference>
<dbReference type="PANTHER" id="PTHR11709:SF394">
    <property type="entry name" value="FI03373P-RELATED"/>
    <property type="match status" value="1"/>
</dbReference>
<comment type="caution">
    <text evidence="8">The sequence shown here is derived from an EMBL/GenBank/DDBJ whole genome shotgun (WGS) entry which is preliminary data.</text>
</comment>
<evidence type="ECO:0000256" key="1">
    <source>
        <dbReference type="ARBA" id="ARBA00022723"/>
    </source>
</evidence>
<gene>
    <name evidence="8" type="ORF">J43TS3_26480</name>
</gene>
<evidence type="ECO:0000259" key="7">
    <source>
        <dbReference type="Pfam" id="PF07732"/>
    </source>
</evidence>
<organism evidence="8 9">
    <name type="scientific">Ornithinibacillus bavariensis</name>
    <dbReference type="NCBI Taxonomy" id="545502"/>
    <lineage>
        <taxon>Bacteria</taxon>
        <taxon>Bacillati</taxon>
        <taxon>Bacillota</taxon>
        <taxon>Bacilli</taxon>
        <taxon>Bacillales</taxon>
        <taxon>Bacillaceae</taxon>
        <taxon>Ornithinibacillus</taxon>
    </lineage>
</organism>
<dbReference type="AlphaFoldDB" id="A0A919X8N0"/>
<dbReference type="InterPro" id="IPR011706">
    <property type="entry name" value="Cu-oxidase_C"/>
</dbReference>
<dbReference type="Pfam" id="PF00394">
    <property type="entry name" value="Cu-oxidase"/>
    <property type="match status" value="1"/>
</dbReference>
<protein>
    <submittedName>
        <fullName evidence="8">Uncharacterized protein</fullName>
    </submittedName>
</protein>
<keyword evidence="2" id="KW-0560">Oxidoreductase</keyword>
<dbReference type="InterPro" id="IPR002355">
    <property type="entry name" value="Cu_oxidase_Cu_BS"/>
</dbReference>
<keyword evidence="3" id="KW-0186">Copper</keyword>
<dbReference type="Proteomes" id="UP000676917">
    <property type="component" value="Unassembled WGS sequence"/>
</dbReference>
<dbReference type="InterPro" id="IPR001117">
    <property type="entry name" value="Cu-oxidase_2nd"/>
</dbReference>
<evidence type="ECO:0000259" key="5">
    <source>
        <dbReference type="Pfam" id="PF00394"/>
    </source>
</evidence>
<reference evidence="8" key="1">
    <citation type="submission" date="2021-03" db="EMBL/GenBank/DDBJ databases">
        <title>Antimicrobial resistance genes in bacteria isolated from Japanese honey, and their potential for conferring macrolide and lincosamide resistance in the American foulbrood pathogen Paenibacillus larvae.</title>
        <authorList>
            <person name="Okamoto M."/>
            <person name="Kumagai M."/>
            <person name="Kanamori H."/>
            <person name="Takamatsu D."/>
        </authorList>
    </citation>
    <scope>NUCLEOTIDE SEQUENCE</scope>
    <source>
        <strain evidence="8">J43TS3</strain>
    </source>
</reference>
<evidence type="ECO:0000313" key="9">
    <source>
        <dbReference type="Proteomes" id="UP000676917"/>
    </source>
</evidence>
<feature type="domain" description="Plastocyanin-like" evidence="5">
    <location>
        <begin position="436"/>
        <end position="503"/>
    </location>
</feature>
<feature type="domain" description="Plastocyanin-like" evidence="7">
    <location>
        <begin position="288"/>
        <end position="401"/>
    </location>
</feature>
<accession>A0A919X8N0</accession>
<dbReference type="InterPro" id="IPR011707">
    <property type="entry name" value="Cu-oxidase-like_N"/>
</dbReference>
<feature type="transmembrane region" description="Helical" evidence="4">
    <location>
        <begin position="12"/>
        <end position="33"/>
    </location>
</feature>
<keyword evidence="4" id="KW-0812">Transmembrane</keyword>
<sequence length="702" mass="79436">MFGFVFGGSYILPVIMFVFWCIASVIVTNLSYAESNNQLLRRKNYLFVACLLALIAGVLWYACILIMFLENGWLFVEGVIKAILPTSLIGYVAVIMYTLPRLKSIQELKDDITDNKTLVKVTNPFMVVPIYAAMVSTGIIVYRNIFSQPIRPNLYEIAQAPVCLLLILIIPTYISIRKNKLAMEGQMMLLPLGKRFIKFLKTAMVLGFIGILFVVLNVLIGVNTSKLPESSDMMNHHLIDEGGGTPTMHSNQGAHSGHHDQSEMVEVKDLTGDISEPADRKFVLVAEQKEFTLQSGKKVKAWVYNGTIAPQLRVKEGEMIEIKLENKDIESGVTIHWHGYNVPNAMDGVPGMTQDIVKPGESFTYKFRANQVGTYWFHSHQQSSEQVQKGLFGYLIVDPKNETEPVDEDITVINHVWQTDQDKTMSFSLFDESQLKQIEPGKRVRLRIINSDNLSRKFLLQGVDYKLFSIDGVPIKNPGQISDKTALRVAAGGRYDVIFTMPSDPVLFKIGDYNDDQSPSIIFNKNSDTGKVVFKEEQEEFSPEQYGEELKNDLTKTKQFDREFLMIFSNEMGFYNGLPNFLWTINGEVFPKTPTFIVREGEKIKTTFVNRSFAEHPMHLHGHHMTVLKKNGKKVETPWVTDTLNVREGESYEVAFVADNPGIWMDHCHNLPHAAAGMMLHLMYDNVMSSYEMGTKSGNTPE</sequence>
<keyword evidence="1" id="KW-0479">Metal-binding</keyword>
<feature type="transmembrane region" description="Helical" evidence="4">
    <location>
        <begin position="45"/>
        <end position="68"/>
    </location>
</feature>
<feature type="domain" description="Plastocyanin-like" evidence="6">
    <location>
        <begin position="580"/>
        <end position="685"/>
    </location>
</feature>
<keyword evidence="9" id="KW-1185">Reference proteome</keyword>
<dbReference type="Pfam" id="PF07732">
    <property type="entry name" value="Cu-oxidase_3"/>
    <property type="match status" value="1"/>
</dbReference>
<feature type="transmembrane region" description="Helical" evidence="4">
    <location>
        <begin position="125"/>
        <end position="145"/>
    </location>
</feature>
<dbReference type="Gene3D" id="2.60.40.420">
    <property type="entry name" value="Cupredoxins - blue copper proteins"/>
    <property type="match status" value="2"/>
</dbReference>
<dbReference type="EMBL" id="BORP01000005">
    <property type="protein sequence ID" value="GIO28037.1"/>
    <property type="molecule type" value="Genomic_DNA"/>
</dbReference>
<feature type="transmembrane region" description="Helical" evidence="4">
    <location>
        <begin position="80"/>
        <end position="99"/>
    </location>
</feature>
<dbReference type="CDD" id="cd04202">
    <property type="entry name" value="CuRO_D2_2dMcoN_like"/>
    <property type="match status" value="1"/>
</dbReference>
<evidence type="ECO:0000256" key="2">
    <source>
        <dbReference type="ARBA" id="ARBA00023002"/>
    </source>
</evidence>
<dbReference type="SUPFAM" id="SSF49503">
    <property type="entry name" value="Cupredoxins"/>
    <property type="match status" value="3"/>
</dbReference>
<dbReference type="InterPro" id="IPR008972">
    <property type="entry name" value="Cupredoxin"/>
</dbReference>
<name>A0A919X8N0_9BACI</name>
<dbReference type="RefSeq" id="WP_212921495.1">
    <property type="nucleotide sequence ID" value="NZ_BORP01000005.1"/>
</dbReference>
<dbReference type="Pfam" id="PF07731">
    <property type="entry name" value="Cu-oxidase_2"/>
    <property type="match status" value="1"/>
</dbReference>
<dbReference type="PANTHER" id="PTHR11709">
    <property type="entry name" value="MULTI-COPPER OXIDASE"/>
    <property type="match status" value="1"/>
</dbReference>
<keyword evidence="4" id="KW-1133">Transmembrane helix</keyword>
<evidence type="ECO:0000259" key="6">
    <source>
        <dbReference type="Pfam" id="PF07731"/>
    </source>
</evidence>
<keyword evidence="4" id="KW-0472">Membrane</keyword>
<evidence type="ECO:0000256" key="3">
    <source>
        <dbReference type="ARBA" id="ARBA00023008"/>
    </source>
</evidence>
<dbReference type="InterPro" id="IPR045087">
    <property type="entry name" value="Cu-oxidase_fam"/>
</dbReference>
<feature type="transmembrane region" description="Helical" evidence="4">
    <location>
        <begin position="157"/>
        <end position="176"/>
    </location>
</feature>
<dbReference type="PROSITE" id="PS00080">
    <property type="entry name" value="MULTICOPPER_OXIDASE2"/>
    <property type="match status" value="1"/>
</dbReference>
<proteinExistence type="predicted"/>
<evidence type="ECO:0000256" key="4">
    <source>
        <dbReference type="SAM" id="Phobius"/>
    </source>
</evidence>
<feature type="transmembrane region" description="Helical" evidence="4">
    <location>
        <begin position="196"/>
        <end position="220"/>
    </location>
</feature>
<evidence type="ECO:0000313" key="8">
    <source>
        <dbReference type="EMBL" id="GIO28037.1"/>
    </source>
</evidence>
<dbReference type="GO" id="GO:0005507">
    <property type="term" value="F:copper ion binding"/>
    <property type="evidence" value="ECO:0007669"/>
    <property type="project" value="InterPro"/>
</dbReference>